<evidence type="ECO:0000313" key="1">
    <source>
        <dbReference type="EMBL" id="GEX31417.1"/>
    </source>
</evidence>
<protein>
    <submittedName>
        <fullName evidence="1">Uncharacterized protein</fullName>
    </submittedName>
</protein>
<dbReference type="EMBL" id="BKCJ010101120">
    <property type="protein sequence ID" value="GEX31417.1"/>
    <property type="molecule type" value="Genomic_DNA"/>
</dbReference>
<gene>
    <name evidence="1" type="ORF">Tci_303392</name>
</gene>
<name>A0A699H5D8_TANCI</name>
<reference evidence="1" key="1">
    <citation type="journal article" date="2019" name="Sci. Rep.">
        <title>Draft genome of Tanacetum cinerariifolium, the natural source of mosquito coil.</title>
        <authorList>
            <person name="Yamashiro T."/>
            <person name="Shiraishi A."/>
            <person name="Satake H."/>
            <person name="Nakayama K."/>
        </authorList>
    </citation>
    <scope>NUCLEOTIDE SEQUENCE</scope>
</reference>
<organism evidence="1">
    <name type="scientific">Tanacetum cinerariifolium</name>
    <name type="common">Dalmatian daisy</name>
    <name type="synonym">Chrysanthemum cinerariifolium</name>
    <dbReference type="NCBI Taxonomy" id="118510"/>
    <lineage>
        <taxon>Eukaryota</taxon>
        <taxon>Viridiplantae</taxon>
        <taxon>Streptophyta</taxon>
        <taxon>Embryophyta</taxon>
        <taxon>Tracheophyta</taxon>
        <taxon>Spermatophyta</taxon>
        <taxon>Magnoliopsida</taxon>
        <taxon>eudicotyledons</taxon>
        <taxon>Gunneridae</taxon>
        <taxon>Pentapetalae</taxon>
        <taxon>asterids</taxon>
        <taxon>campanulids</taxon>
        <taxon>Asterales</taxon>
        <taxon>Asteraceae</taxon>
        <taxon>Asteroideae</taxon>
        <taxon>Anthemideae</taxon>
        <taxon>Anthemidinae</taxon>
        <taxon>Tanacetum</taxon>
    </lineage>
</organism>
<dbReference type="AlphaFoldDB" id="A0A699H5D8"/>
<proteinExistence type="predicted"/>
<accession>A0A699H5D8</accession>
<sequence length="70" mass="7792">MHNNIMAAGSRDRPPMLATGRYAQWQSRFIRYIDTKPSGDALRKCILQGPYTLSTVRIPSQPVTGDSPNS</sequence>
<comment type="caution">
    <text evidence="1">The sequence shown here is derived from an EMBL/GenBank/DDBJ whole genome shotgun (WGS) entry which is preliminary data.</text>
</comment>